<evidence type="ECO:0000256" key="6">
    <source>
        <dbReference type="RuleBase" id="RU361217"/>
    </source>
</evidence>
<organism evidence="9 10">
    <name type="scientific">Sulfitobacter marinus</name>
    <dbReference type="NCBI Taxonomy" id="394264"/>
    <lineage>
        <taxon>Bacteria</taxon>
        <taxon>Pseudomonadati</taxon>
        <taxon>Pseudomonadota</taxon>
        <taxon>Alphaproteobacteria</taxon>
        <taxon>Rhodobacterales</taxon>
        <taxon>Roseobacteraceae</taxon>
        <taxon>Sulfitobacter</taxon>
    </lineage>
</organism>
<proteinExistence type="inferred from homology"/>
<dbReference type="PRINTS" id="PR01001">
    <property type="entry name" value="FADG3PDH"/>
</dbReference>
<protein>
    <recommendedName>
        <fullName evidence="6">Glycerol-3-phosphate dehydrogenase</fullName>
        <ecNumber evidence="6">1.1.5.3</ecNumber>
    </recommendedName>
</protein>
<dbReference type="OrthoDB" id="9766796at2"/>
<dbReference type="PANTHER" id="PTHR11985">
    <property type="entry name" value="GLYCEROL-3-PHOSPHATE DEHYDROGENASE"/>
    <property type="match status" value="1"/>
</dbReference>
<feature type="domain" description="FAD dependent oxidoreductase" evidence="7">
    <location>
        <begin position="11"/>
        <end position="387"/>
    </location>
</feature>
<keyword evidence="4" id="KW-0274">FAD</keyword>
<dbReference type="Pfam" id="PF16901">
    <property type="entry name" value="DAO_C"/>
    <property type="match status" value="1"/>
</dbReference>
<keyword evidence="3 6" id="KW-0285">Flavoprotein</keyword>
<dbReference type="NCBIfam" id="NF008899">
    <property type="entry name" value="PRK12266.1"/>
    <property type="match status" value="1"/>
</dbReference>
<dbReference type="GO" id="GO:0046168">
    <property type="term" value="P:glycerol-3-phosphate catabolic process"/>
    <property type="evidence" value="ECO:0007669"/>
    <property type="project" value="TreeGrafter"/>
</dbReference>
<dbReference type="SUPFAM" id="SSF51905">
    <property type="entry name" value="FAD/NAD(P)-binding domain"/>
    <property type="match status" value="1"/>
</dbReference>
<dbReference type="Gene3D" id="1.10.8.870">
    <property type="entry name" value="Alpha-glycerophosphate oxidase, cap domain"/>
    <property type="match status" value="1"/>
</dbReference>
<comment type="catalytic activity">
    <reaction evidence="6">
        <text>a quinone + sn-glycerol 3-phosphate = dihydroxyacetone phosphate + a quinol</text>
        <dbReference type="Rhea" id="RHEA:18977"/>
        <dbReference type="ChEBI" id="CHEBI:24646"/>
        <dbReference type="ChEBI" id="CHEBI:57597"/>
        <dbReference type="ChEBI" id="CHEBI:57642"/>
        <dbReference type="ChEBI" id="CHEBI:132124"/>
        <dbReference type="EC" id="1.1.5.3"/>
    </reaction>
</comment>
<evidence type="ECO:0000256" key="1">
    <source>
        <dbReference type="ARBA" id="ARBA00001974"/>
    </source>
</evidence>
<evidence type="ECO:0000313" key="10">
    <source>
        <dbReference type="Proteomes" id="UP000199239"/>
    </source>
</evidence>
<dbReference type="Gene3D" id="6.10.250.1890">
    <property type="match status" value="1"/>
</dbReference>
<evidence type="ECO:0000256" key="4">
    <source>
        <dbReference type="ARBA" id="ARBA00022827"/>
    </source>
</evidence>
<dbReference type="Proteomes" id="UP000199239">
    <property type="component" value="Unassembled WGS sequence"/>
</dbReference>
<dbReference type="GO" id="GO:0009331">
    <property type="term" value="C:glycerol-3-phosphate dehydrogenase (FAD) complex"/>
    <property type="evidence" value="ECO:0007669"/>
    <property type="project" value="UniProtKB-UniRule"/>
</dbReference>
<dbReference type="EMBL" id="FPAJ01000001">
    <property type="protein sequence ID" value="SFS43133.1"/>
    <property type="molecule type" value="Genomic_DNA"/>
</dbReference>
<keyword evidence="5 6" id="KW-0560">Oxidoreductase</keyword>
<evidence type="ECO:0000256" key="2">
    <source>
        <dbReference type="ARBA" id="ARBA00007330"/>
    </source>
</evidence>
<dbReference type="InterPro" id="IPR038299">
    <property type="entry name" value="DAO_C_sf"/>
</dbReference>
<dbReference type="GO" id="GO:0004368">
    <property type="term" value="F:glycerol-3-phosphate dehydrogenase (quinone) activity"/>
    <property type="evidence" value="ECO:0007669"/>
    <property type="project" value="UniProtKB-EC"/>
</dbReference>
<evidence type="ECO:0000259" key="7">
    <source>
        <dbReference type="Pfam" id="PF01266"/>
    </source>
</evidence>
<dbReference type="EC" id="1.1.5.3" evidence="6"/>
<evidence type="ECO:0000259" key="8">
    <source>
        <dbReference type="Pfam" id="PF16901"/>
    </source>
</evidence>
<dbReference type="Gene3D" id="3.50.50.60">
    <property type="entry name" value="FAD/NAD(P)-binding domain"/>
    <property type="match status" value="1"/>
</dbReference>
<dbReference type="STRING" id="394264.SAMN04488040_0313"/>
<dbReference type="InterPro" id="IPR036188">
    <property type="entry name" value="FAD/NAD-bd_sf"/>
</dbReference>
<dbReference type="PROSITE" id="PS00977">
    <property type="entry name" value="FAD_G3PDH_1"/>
    <property type="match status" value="1"/>
</dbReference>
<dbReference type="NCBIfam" id="NF009906">
    <property type="entry name" value="PRK13369.1"/>
    <property type="match status" value="1"/>
</dbReference>
<dbReference type="Pfam" id="PF01266">
    <property type="entry name" value="DAO"/>
    <property type="match status" value="1"/>
</dbReference>
<dbReference type="SUPFAM" id="SSF54373">
    <property type="entry name" value="FAD-linked reductases, C-terminal domain"/>
    <property type="match status" value="1"/>
</dbReference>
<evidence type="ECO:0000256" key="3">
    <source>
        <dbReference type="ARBA" id="ARBA00022630"/>
    </source>
</evidence>
<evidence type="ECO:0000256" key="5">
    <source>
        <dbReference type="ARBA" id="ARBA00023002"/>
    </source>
</evidence>
<feature type="domain" description="Alpha-glycerophosphate oxidase C-terminal" evidence="8">
    <location>
        <begin position="411"/>
        <end position="514"/>
    </location>
</feature>
<reference evidence="10" key="1">
    <citation type="submission" date="2016-10" db="EMBL/GenBank/DDBJ databases">
        <authorList>
            <person name="Varghese N."/>
            <person name="Submissions S."/>
        </authorList>
    </citation>
    <scope>NUCLEOTIDE SEQUENCE [LARGE SCALE GENOMIC DNA]</scope>
    <source>
        <strain evidence="10">DSM 23422</strain>
    </source>
</reference>
<gene>
    <name evidence="9" type="ORF">SAMN04488040_0313</name>
</gene>
<dbReference type="InterPro" id="IPR031656">
    <property type="entry name" value="DAO_C"/>
</dbReference>
<comment type="similarity">
    <text evidence="2 6">Belongs to the FAD-dependent glycerol-3-phosphate dehydrogenase family.</text>
</comment>
<name>A0A1I6PSF4_9RHOB</name>
<dbReference type="PROSITE" id="PS00978">
    <property type="entry name" value="FAD_G3PDH_2"/>
    <property type="match status" value="1"/>
</dbReference>
<accession>A0A1I6PSF4</accession>
<evidence type="ECO:0000313" key="9">
    <source>
        <dbReference type="EMBL" id="SFS43133.1"/>
    </source>
</evidence>
<dbReference type="InterPro" id="IPR006076">
    <property type="entry name" value="FAD-dep_OxRdtase"/>
</dbReference>
<sequence>MSQYKHHHMVDLFVIGGGINGCGIARDAAGRGLNVELAEMHDLASATSSASTKLFHGGLRYLEYWEVRLVREALIERETLLRAMPHISWPMRFVLPYHPDMRFEGDTPTSKLLNVVMPWMKGRRPAWLIRLGLFMYDNLGGRKILKGTTSLNLRGTPEGVPLQDRFEKAYEYSDCWIEDSRLVVLNARDAEARGAKINVRTKVVSAQQQDGIWHIALEEMDGGAQRVVQARMLVNAGGPWVEDIIRNTVRINSTEGVRLVRGSHIVVPKLYDHGKCYFFQGEDGRIIFTIPYETDFTLIGTTDAEHTDVDTKPVCTPEEQSYLADFASNYFKKPVTTDDIIWTYSGVRPLYDDGATSATAATRDYVLKVNETAGAPMLNVFGGKITTYRRLAETALEKISSFFPDIKGPWTAGVPLPGGDFPVDGVADLTARLKTQFPFLTPAWASRLIKAYGTDAFVMLQGATSETDLGQNFGSNLTAQEVLWLIKNEYARKADDVVWRRSKLGLRMSAQEIEILDVWMAENTQQTTSKPQPALRKGRG</sequence>
<dbReference type="InterPro" id="IPR000447">
    <property type="entry name" value="G3P_DH_FAD-dep"/>
</dbReference>
<comment type="cofactor">
    <cofactor evidence="1 6">
        <name>FAD</name>
        <dbReference type="ChEBI" id="CHEBI:57692"/>
    </cofactor>
</comment>
<dbReference type="Gene3D" id="3.30.9.10">
    <property type="entry name" value="D-Amino Acid Oxidase, subunit A, domain 2"/>
    <property type="match status" value="1"/>
</dbReference>
<keyword evidence="10" id="KW-1185">Reference proteome</keyword>
<dbReference type="AlphaFoldDB" id="A0A1I6PSF4"/>
<dbReference type="PANTHER" id="PTHR11985:SF15">
    <property type="entry name" value="GLYCEROL-3-PHOSPHATE DEHYDROGENASE, MITOCHONDRIAL"/>
    <property type="match status" value="1"/>
</dbReference>